<evidence type="ECO:0000256" key="1">
    <source>
        <dbReference type="SAM" id="Phobius"/>
    </source>
</evidence>
<gene>
    <name evidence="2" type="ORF">AVDCRST_MAG02-3168</name>
</gene>
<accession>A0A6J4R7T5</accession>
<reference evidence="2" key="1">
    <citation type="submission" date="2020-02" db="EMBL/GenBank/DDBJ databases">
        <authorList>
            <person name="Meier V. D."/>
        </authorList>
    </citation>
    <scope>NUCLEOTIDE SEQUENCE</scope>
    <source>
        <strain evidence="2">AVDCRST_MAG02</strain>
    </source>
</reference>
<proteinExistence type="predicted"/>
<name>A0A6J4R7T5_9ACTN</name>
<dbReference type="EMBL" id="CADCVH010000097">
    <property type="protein sequence ID" value="CAA9466536.1"/>
    <property type="molecule type" value="Genomic_DNA"/>
</dbReference>
<protein>
    <submittedName>
        <fullName evidence="2">Uncharacterized protein</fullName>
    </submittedName>
</protein>
<keyword evidence="1" id="KW-1133">Transmembrane helix</keyword>
<organism evidence="2">
    <name type="scientific">uncultured Rubrobacteraceae bacterium</name>
    <dbReference type="NCBI Taxonomy" id="349277"/>
    <lineage>
        <taxon>Bacteria</taxon>
        <taxon>Bacillati</taxon>
        <taxon>Actinomycetota</taxon>
        <taxon>Rubrobacteria</taxon>
        <taxon>Rubrobacterales</taxon>
        <taxon>Rubrobacteraceae</taxon>
        <taxon>environmental samples</taxon>
    </lineage>
</organism>
<feature type="transmembrane region" description="Helical" evidence="1">
    <location>
        <begin position="28"/>
        <end position="48"/>
    </location>
</feature>
<keyword evidence="1" id="KW-0472">Membrane</keyword>
<keyword evidence="1" id="KW-0812">Transmembrane</keyword>
<evidence type="ECO:0000313" key="2">
    <source>
        <dbReference type="EMBL" id="CAA9466536.1"/>
    </source>
</evidence>
<sequence length="67" mass="7052">MVPFVLLLVSLLLFGGLGASGVEPPSDWRNAAACSLALMFLFAASAHFTSTEKDPIAMVPSVFPVRS</sequence>
<dbReference type="AlphaFoldDB" id="A0A6J4R7T5"/>